<dbReference type="PROSITE" id="PS50263">
    <property type="entry name" value="CN_HYDROLASE"/>
    <property type="match status" value="1"/>
</dbReference>
<accession>A0A1F8BJQ2</accession>
<sequence length="266" mass="29982">MIKDLKVAAVQAGVPQNHQEGEKQVVRLVKEAISKGVDMVGLPEYCLGPYANFPNSYDPFGFLSNVASKYSVYLFGATPRKDMNNSISNTGFLFNSEGDLIGIQEKIFLSPEESDFVQGNVLKVFKTKLGNLSLLVCRDAFVRYSPWLLDLLRKNETEVVLIPSLSLSAGSKQYNIDLWVESLKTLSKWFYMCMVAPGTVGRNMTPHRSFGHSLIIDHRGKLFEGSGDKEDIIYAEISTSYLQKRRKLYESKWQPGKVPKVRLVKK</sequence>
<dbReference type="AlphaFoldDB" id="A0A1F8BJQ2"/>
<dbReference type="STRING" id="1802519.A2961_01200"/>
<organism evidence="2 3">
    <name type="scientific">Candidatus Woesebacteria bacterium RIFCSPLOWO2_01_FULL_39_21</name>
    <dbReference type="NCBI Taxonomy" id="1802519"/>
    <lineage>
        <taxon>Bacteria</taxon>
        <taxon>Candidatus Woeseibacteriota</taxon>
    </lineage>
</organism>
<dbReference type="PANTHER" id="PTHR23088:SF27">
    <property type="entry name" value="DEAMINATED GLUTATHIONE AMIDASE"/>
    <property type="match status" value="1"/>
</dbReference>
<dbReference type="InterPro" id="IPR003010">
    <property type="entry name" value="C-N_Hydrolase"/>
</dbReference>
<name>A0A1F8BJQ2_9BACT</name>
<dbReference type="Gene3D" id="3.60.110.10">
    <property type="entry name" value="Carbon-nitrogen hydrolase"/>
    <property type="match status" value="1"/>
</dbReference>
<feature type="domain" description="CN hydrolase" evidence="1">
    <location>
        <begin position="5"/>
        <end position="239"/>
    </location>
</feature>
<dbReference type="InterPro" id="IPR036526">
    <property type="entry name" value="C-N_Hydrolase_sf"/>
</dbReference>
<evidence type="ECO:0000313" key="2">
    <source>
        <dbReference type="EMBL" id="OGM63565.1"/>
    </source>
</evidence>
<dbReference type="CDD" id="cd07197">
    <property type="entry name" value="nitrilase"/>
    <property type="match status" value="1"/>
</dbReference>
<dbReference type="PANTHER" id="PTHR23088">
    <property type="entry name" value="NITRILASE-RELATED"/>
    <property type="match status" value="1"/>
</dbReference>
<comment type="caution">
    <text evidence="2">The sequence shown here is derived from an EMBL/GenBank/DDBJ whole genome shotgun (WGS) entry which is preliminary data.</text>
</comment>
<gene>
    <name evidence="2" type="ORF">A2961_01200</name>
</gene>
<dbReference type="Pfam" id="PF00795">
    <property type="entry name" value="CN_hydrolase"/>
    <property type="match status" value="1"/>
</dbReference>
<reference evidence="2 3" key="1">
    <citation type="journal article" date="2016" name="Nat. Commun.">
        <title>Thousands of microbial genomes shed light on interconnected biogeochemical processes in an aquifer system.</title>
        <authorList>
            <person name="Anantharaman K."/>
            <person name="Brown C.T."/>
            <person name="Hug L.A."/>
            <person name="Sharon I."/>
            <person name="Castelle C.J."/>
            <person name="Probst A.J."/>
            <person name="Thomas B.C."/>
            <person name="Singh A."/>
            <person name="Wilkins M.J."/>
            <person name="Karaoz U."/>
            <person name="Brodie E.L."/>
            <person name="Williams K.H."/>
            <person name="Hubbard S.S."/>
            <person name="Banfield J.F."/>
        </authorList>
    </citation>
    <scope>NUCLEOTIDE SEQUENCE [LARGE SCALE GENOMIC DNA]</scope>
</reference>
<evidence type="ECO:0000313" key="3">
    <source>
        <dbReference type="Proteomes" id="UP000177082"/>
    </source>
</evidence>
<dbReference type="EMBL" id="MGHF01000014">
    <property type="protein sequence ID" value="OGM63565.1"/>
    <property type="molecule type" value="Genomic_DNA"/>
</dbReference>
<evidence type="ECO:0000259" key="1">
    <source>
        <dbReference type="PROSITE" id="PS50263"/>
    </source>
</evidence>
<dbReference type="SUPFAM" id="SSF56317">
    <property type="entry name" value="Carbon-nitrogen hydrolase"/>
    <property type="match status" value="1"/>
</dbReference>
<dbReference type="Proteomes" id="UP000177082">
    <property type="component" value="Unassembled WGS sequence"/>
</dbReference>
<protein>
    <recommendedName>
        <fullName evidence="1">CN hydrolase domain-containing protein</fullName>
    </recommendedName>
</protein>
<proteinExistence type="predicted"/>